<dbReference type="SUPFAM" id="SSF56349">
    <property type="entry name" value="DNA breaking-rejoining enzymes"/>
    <property type="match status" value="1"/>
</dbReference>
<dbReference type="OrthoDB" id="7829643at2"/>
<dbReference type="GO" id="GO:0006310">
    <property type="term" value="P:DNA recombination"/>
    <property type="evidence" value="ECO:0007669"/>
    <property type="project" value="UniProtKB-KW"/>
</dbReference>
<dbReference type="RefSeq" id="WP_139838672.1">
    <property type="nucleotide sequence ID" value="NZ_FWFQ01000022.1"/>
</dbReference>
<dbReference type="AlphaFoldDB" id="A0A1Y5T3C7"/>
<protein>
    <recommendedName>
        <fullName evidence="4">Phage integrase family protein</fullName>
    </recommendedName>
</protein>
<keyword evidence="3" id="KW-1185">Reference proteome</keyword>
<dbReference type="InterPro" id="IPR011010">
    <property type="entry name" value="DNA_brk_join_enz"/>
</dbReference>
<sequence length="436" mass="47366">MTDNAHLRLLADIRSAMVEDPIPGRAELSAHLQRRIEEVGEKALAEFAHIQRVAARTWGAERTAHFGQILRKHRVVSKPARKTAWTRAEEALSHLPAPWRRPIADHIAVSRQGKRVKGRRLWSAAYAQSVISALRIWVDYCACNGLDLTPTGATLDAFGRHVLATATTGTAADYMDRILSGMALVQPGFASAACDFVAEDWRNRGKTEGPSTKTGAQLVGASAIYELGFRHIDGARARPMRGLHAARQFRNGLILALGTALPQRARALSCLAFDSTLVLLDAETLGVRIPASMLKLPEDRKQGAPFERSFRNAPLAAALQEYRQSFRPIFDGGAALFPSVLSRNSAISETQIGRLTGDMTKAAFGVRIPIHRLRENVATEASESLSGGGLAATALLGHKSQATTARHYDHSEGIRAAQQFGVLLASHQECTVDLDL</sequence>
<keyword evidence="1" id="KW-0233">DNA recombination</keyword>
<evidence type="ECO:0000313" key="3">
    <source>
        <dbReference type="Proteomes" id="UP000193409"/>
    </source>
</evidence>
<dbReference type="Gene3D" id="1.10.443.10">
    <property type="entry name" value="Intergrase catalytic core"/>
    <property type="match status" value="1"/>
</dbReference>
<evidence type="ECO:0000313" key="2">
    <source>
        <dbReference type="EMBL" id="SLN54845.1"/>
    </source>
</evidence>
<dbReference type="EMBL" id="FWFQ01000022">
    <property type="protein sequence ID" value="SLN54845.1"/>
    <property type="molecule type" value="Genomic_DNA"/>
</dbReference>
<proteinExistence type="predicted"/>
<evidence type="ECO:0008006" key="4">
    <source>
        <dbReference type="Google" id="ProtNLM"/>
    </source>
</evidence>
<dbReference type="GO" id="GO:0015074">
    <property type="term" value="P:DNA integration"/>
    <property type="evidence" value="ECO:0007669"/>
    <property type="project" value="InterPro"/>
</dbReference>
<reference evidence="2 3" key="1">
    <citation type="submission" date="2017-03" db="EMBL/GenBank/DDBJ databases">
        <authorList>
            <person name="Afonso C.L."/>
            <person name="Miller P.J."/>
            <person name="Scott M.A."/>
            <person name="Spackman E."/>
            <person name="Goraichik I."/>
            <person name="Dimitrov K.M."/>
            <person name="Suarez D.L."/>
            <person name="Swayne D.E."/>
        </authorList>
    </citation>
    <scope>NUCLEOTIDE SEQUENCE [LARGE SCALE GENOMIC DNA]</scope>
    <source>
        <strain evidence="2 3">CECT 7680</strain>
    </source>
</reference>
<dbReference type="InterPro" id="IPR013762">
    <property type="entry name" value="Integrase-like_cat_sf"/>
</dbReference>
<dbReference type="Proteomes" id="UP000193409">
    <property type="component" value="Unassembled WGS sequence"/>
</dbReference>
<gene>
    <name evidence="2" type="ORF">PSA7680_02877</name>
</gene>
<name>A0A1Y5T3C7_9RHOB</name>
<organism evidence="2 3">
    <name type="scientific">Pseudoruegeria aquimaris</name>
    <dbReference type="NCBI Taxonomy" id="393663"/>
    <lineage>
        <taxon>Bacteria</taxon>
        <taxon>Pseudomonadati</taxon>
        <taxon>Pseudomonadota</taxon>
        <taxon>Alphaproteobacteria</taxon>
        <taxon>Rhodobacterales</taxon>
        <taxon>Roseobacteraceae</taxon>
        <taxon>Pseudoruegeria</taxon>
    </lineage>
</organism>
<dbReference type="GO" id="GO:0003677">
    <property type="term" value="F:DNA binding"/>
    <property type="evidence" value="ECO:0007669"/>
    <property type="project" value="InterPro"/>
</dbReference>
<accession>A0A1Y5T3C7</accession>
<evidence type="ECO:0000256" key="1">
    <source>
        <dbReference type="ARBA" id="ARBA00023172"/>
    </source>
</evidence>